<dbReference type="RefSeq" id="WP_418157511.1">
    <property type="nucleotide sequence ID" value="NZ_JBBLZC010000001.1"/>
</dbReference>
<dbReference type="Gene3D" id="3.10.20.740">
    <property type="match status" value="1"/>
</dbReference>
<dbReference type="Gene3D" id="3.30.200.210">
    <property type="match status" value="1"/>
</dbReference>
<dbReference type="InterPro" id="IPR015405">
    <property type="entry name" value="NDUFS1-like_C"/>
</dbReference>
<evidence type="ECO:0000256" key="6">
    <source>
        <dbReference type="ARBA" id="ARBA00023004"/>
    </source>
</evidence>
<dbReference type="PROSITE" id="PS51669">
    <property type="entry name" value="4FE4S_MOW_BIS_MGD"/>
    <property type="match status" value="1"/>
</dbReference>
<evidence type="ECO:0000256" key="1">
    <source>
        <dbReference type="ARBA" id="ARBA00001966"/>
    </source>
</evidence>
<comment type="cofactor">
    <cofactor evidence="1 10">
        <name>[4Fe-4S] cluster</name>
        <dbReference type="ChEBI" id="CHEBI:49883"/>
    </cofactor>
</comment>
<comment type="function">
    <text evidence="10">NDH-1 shuttles electrons from NADH, via FMN and iron-sulfur (Fe-S) centers, to quinones in the respiratory chain. Couples the redox reaction to proton translocation (for every two electrons transferred, four hydrogen ions are translocated across the cytoplasmic membrane), and thus conserves the redox energy in a proton gradient.</text>
</comment>
<reference evidence="14 15" key="1">
    <citation type="submission" date="2024-01" db="EMBL/GenBank/DDBJ databases">
        <title>Multi-omics insights into the function and evolution of sodium benzoate biodegradation pathways in Benzoatithermus flavus gen. nov., sp. nov. from hot spring.</title>
        <authorList>
            <person name="Hu C.-J."/>
            <person name="Li W.-J."/>
        </authorList>
    </citation>
    <scope>NUCLEOTIDE SEQUENCE [LARGE SCALE GENOMIC DNA]</scope>
    <source>
        <strain evidence="14 15">SYSU G07066</strain>
    </source>
</reference>
<keyword evidence="5 10" id="KW-1278">Translocase</keyword>
<dbReference type="SUPFAM" id="SSF53706">
    <property type="entry name" value="Formate dehydrogenase/DMSO reductase, domains 1-3"/>
    <property type="match status" value="1"/>
</dbReference>
<evidence type="ECO:0000256" key="7">
    <source>
        <dbReference type="ARBA" id="ARBA00023014"/>
    </source>
</evidence>
<dbReference type="InterPro" id="IPR019574">
    <property type="entry name" value="NADH_UbQ_OxRdtase_Gsu_4Fe4S-bd"/>
</dbReference>
<dbReference type="PROSITE" id="PS00643">
    <property type="entry name" value="COMPLEX1_75K_3"/>
    <property type="match status" value="1"/>
</dbReference>
<dbReference type="PROSITE" id="PS51085">
    <property type="entry name" value="2FE2S_FER_2"/>
    <property type="match status" value="1"/>
</dbReference>
<evidence type="ECO:0000259" key="13">
    <source>
        <dbReference type="PROSITE" id="PS51839"/>
    </source>
</evidence>
<evidence type="ECO:0000256" key="9">
    <source>
        <dbReference type="ARBA" id="ARBA00047712"/>
    </source>
</evidence>
<comment type="catalytic activity">
    <reaction evidence="9 10">
        <text>a quinone + NADH + 5 H(+)(in) = a quinol + NAD(+) + 4 H(+)(out)</text>
        <dbReference type="Rhea" id="RHEA:57888"/>
        <dbReference type="ChEBI" id="CHEBI:15378"/>
        <dbReference type="ChEBI" id="CHEBI:24646"/>
        <dbReference type="ChEBI" id="CHEBI:57540"/>
        <dbReference type="ChEBI" id="CHEBI:57945"/>
        <dbReference type="ChEBI" id="CHEBI:132124"/>
    </reaction>
</comment>
<feature type="domain" description="2Fe-2S ferredoxin-type" evidence="11">
    <location>
        <begin position="2"/>
        <end position="78"/>
    </location>
</feature>
<comment type="caution">
    <text evidence="14">The sequence shown here is derived from an EMBL/GenBank/DDBJ whole genome shotgun (WGS) entry which is preliminary data.</text>
</comment>
<dbReference type="Proteomes" id="UP001375743">
    <property type="component" value="Unassembled WGS sequence"/>
</dbReference>
<accession>A0ABU8XMI1</accession>
<dbReference type="PROSITE" id="PS51839">
    <property type="entry name" value="4FE4S_HC3"/>
    <property type="match status" value="1"/>
</dbReference>
<keyword evidence="10" id="KW-0874">Quinone</keyword>
<keyword evidence="7 10" id="KW-0411">Iron-sulfur</keyword>
<dbReference type="InterPro" id="IPR036010">
    <property type="entry name" value="2Fe-2S_ferredoxin-like_sf"/>
</dbReference>
<evidence type="ECO:0000256" key="2">
    <source>
        <dbReference type="ARBA" id="ARBA00005404"/>
    </source>
</evidence>
<dbReference type="SMART" id="SM00929">
    <property type="entry name" value="NADH-G_4Fe-4S_3"/>
    <property type="match status" value="1"/>
</dbReference>
<dbReference type="Pfam" id="PF22151">
    <property type="entry name" value="Fer4_NDSU1"/>
    <property type="match status" value="1"/>
</dbReference>
<gene>
    <name evidence="14" type="primary">nuoG</name>
    <name evidence="14" type="ORF">U1T56_00725</name>
</gene>
<keyword evidence="15" id="KW-1185">Reference proteome</keyword>
<dbReference type="Pfam" id="PF22117">
    <property type="entry name" value="Fer4_Nqo3"/>
    <property type="match status" value="1"/>
</dbReference>
<evidence type="ECO:0000256" key="10">
    <source>
        <dbReference type="RuleBase" id="RU003525"/>
    </source>
</evidence>
<feature type="domain" description="4Fe-4S Mo/W bis-MGD-type" evidence="12">
    <location>
        <begin position="215"/>
        <end position="271"/>
    </location>
</feature>
<dbReference type="InterPro" id="IPR006656">
    <property type="entry name" value="Mopterin_OxRdtase"/>
</dbReference>
<evidence type="ECO:0000313" key="14">
    <source>
        <dbReference type="EMBL" id="MEK0081660.1"/>
    </source>
</evidence>
<comment type="cofactor">
    <cofactor evidence="10">
        <name>[2Fe-2S] cluster</name>
        <dbReference type="ChEBI" id="CHEBI:190135"/>
    </cofactor>
    <text evidence="10">Binds 1 [2Fe-2S] cluster per subunit.</text>
</comment>
<name>A0ABU8XMI1_9PROT</name>
<dbReference type="NCBIfam" id="TIGR01973">
    <property type="entry name" value="NuoG"/>
    <property type="match status" value="1"/>
</dbReference>
<dbReference type="SUPFAM" id="SSF54862">
    <property type="entry name" value="4Fe-4S ferredoxins"/>
    <property type="match status" value="1"/>
</dbReference>
<evidence type="ECO:0000259" key="11">
    <source>
        <dbReference type="PROSITE" id="PS51085"/>
    </source>
</evidence>
<keyword evidence="10" id="KW-0001">2Fe-2S</keyword>
<dbReference type="Gene3D" id="3.30.70.20">
    <property type="match status" value="1"/>
</dbReference>
<dbReference type="PROSITE" id="PS00642">
    <property type="entry name" value="COMPLEX1_75K_2"/>
    <property type="match status" value="1"/>
</dbReference>
<evidence type="ECO:0000256" key="5">
    <source>
        <dbReference type="ARBA" id="ARBA00022967"/>
    </source>
</evidence>
<keyword evidence="6 10" id="KW-0408">Iron</keyword>
<protein>
    <recommendedName>
        <fullName evidence="10">NADH-quinone oxidoreductase</fullName>
        <ecNumber evidence="10">7.1.1.-</ecNumber>
    </recommendedName>
</protein>
<organism evidence="14 15">
    <name type="scientific">Benzoatithermus flavus</name>
    <dbReference type="NCBI Taxonomy" id="3108223"/>
    <lineage>
        <taxon>Bacteria</taxon>
        <taxon>Pseudomonadati</taxon>
        <taxon>Pseudomonadota</taxon>
        <taxon>Alphaproteobacteria</taxon>
        <taxon>Geminicoccales</taxon>
        <taxon>Geminicoccaceae</taxon>
        <taxon>Benzoatithermus</taxon>
    </lineage>
</organism>
<dbReference type="InterPro" id="IPR000283">
    <property type="entry name" value="NADH_UbQ_OxRdtase_75kDa_su_CS"/>
</dbReference>
<dbReference type="EMBL" id="JBBLZC010000001">
    <property type="protein sequence ID" value="MEK0081660.1"/>
    <property type="molecule type" value="Genomic_DNA"/>
</dbReference>
<dbReference type="PANTHER" id="PTHR43105:SF13">
    <property type="entry name" value="NADH-UBIQUINONE OXIDOREDUCTASE 75 KDA SUBUNIT, MITOCHONDRIAL"/>
    <property type="match status" value="1"/>
</dbReference>
<dbReference type="PROSITE" id="PS00641">
    <property type="entry name" value="COMPLEX1_75K_1"/>
    <property type="match status" value="1"/>
</dbReference>
<dbReference type="SUPFAM" id="SSF54292">
    <property type="entry name" value="2Fe-2S ferredoxin-like"/>
    <property type="match status" value="1"/>
</dbReference>
<dbReference type="Pfam" id="PF00384">
    <property type="entry name" value="Molybdopterin"/>
    <property type="match status" value="1"/>
</dbReference>
<keyword evidence="3 10" id="KW-0004">4Fe-4S</keyword>
<feature type="domain" description="4Fe-4S His(Cys)3-ligated-type" evidence="13">
    <location>
        <begin position="78"/>
        <end position="117"/>
    </location>
</feature>
<evidence type="ECO:0000256" key="8">
    <source>
        <dbReference type="ARBA" id="ARBA00023027"/>
    </source>
</evidence>
<dbReference type="PANTHER" id="PTHR43105">
    <property type="entry name" value="RESPIRATORY NITRATE REDUCTASE"/>
    <property type="match status" value="1"/>
</dbReference>
<evidence type="ECO:0000256" key="4">
    <source>
        <dbReference type="ARBA" id="ARBA00022723"/>
    </source>
</evidence>
<evidence type="ECO:0000313" key="15">
    <source>
        <dbReference type="Proteomes" id="UP001375743"/>
    </source>
</evidence>
<dbReference type="Pfam" id="PF09326">
    <property type="entry name" value="NADH_dhqG_C"/>
    <property type="match status" value="1"/>
</dbReference>
<dbReference type="InterPro" id="IPR006963">
    <property type="entry name" value="Mopterin_OxRdtase_4Fe-4S_dom"/>
</dbReference>
<sequence>MPKLTIDGQEVEVPPGSTVLQACEAAGREIPVFCYHPRLNIAGNCRMCLVEVEKMPKPQASCALPAAEGMVVKTNTPAIHKARRGVLELLLINHPLDCPICDQGGECDLQDLTLFYGPDHSRFAENKRPVPDKYLGPLISTHMTRCIHCTRCIRFFTEVAGVEELGAVNRGEHMEITTWVEKALGSEISGNVIDLCPVGALNNKPGEYRFRTWELKKTESVDVLDAVGCNIRVDSRGSEVMRILPRLNEDVNEEWISDKTRFSCDGLKRRRLDVPMVKRDGRLQPAEWRDAFGAIRDRLQGVDGRKVAFVVGDLVDCETMVLVKELAARLGTPHVDCRQDGAALDASTRAGYLFNTTIAGIEQADVCLLIGTNPRWEAPIINARLRKRWRQGGFKVARIGAVHPLTYPVEDLGAGPDTLQALLAGDIAFAETLRRAKNPMVIVGQGALARPDGAAVLAAVCELADAFGMVRDDWNGFNVLHTAAARVGGLDLGLVPGEGGRDVAGILAGAESGEIEVVFLIGADEIDTKPLGKAFVIYQGHHGDRGAHAADVILPGAAYTEKNASYVNTEGRLQRASLAIFPPGEAKEDWKILRALSEVLGRTVPLDTLAQVRARMAEMAPVLATPDVVTKAAWGTFGRPGELGKAPFVSPITDFYLTNPISRASAVMEECSALFVRGGQLGATGTHG</sequence>
<evidence type="ECO:0000259" key="12">
    <source>
        <dbReference type="PROSITE" id="PS51669"/>
    </source>
</evidence>
<dbReference type="Pfam" id="PF10588">
    <property type="entry name" value="NADH-G_4Fe-4S_3"/>
    <property type="match status" value="1"/>
</dbReference>
<keyword evidence="8 10" id="KW-0520">NAD</keyword>
<dbReference type="InterPro" id="IPR001041">
    <property type="entry name" value="2Fe-2S_ferredoxin-type"/>
</dbReference>
<dbReference type="Pfam" id="PF13510">
    <property type="entry name" value="Fer2_4"/>
    <property type="match status" value="1"/>
</dbReference>
<keyword evidence="4 10" id="KW-0479">Metal-binding</keyword>
<dbReference type="InterPro" id="IPR010228">
    <property type="entry name" value="NADH_UbQ_OxRdtase_Gsu"/>
</dbReference>
<dbReference type="CDD" id="cd02773">
    <property type="entry name" value="MopB_Res-Cmplx1_Nad11"/>
    <property type="match status" value="1"/>
</dbReference>
<dbReference type="InterPro" id="IPR054351">
    <property type="entry name" value="NADH_UbQ_OxRdtase_ferredoxin"/>
</dbReference>
<dbReference type="CDD" id="cd00207">
    <property type="entry name" value="fer2"/>
    <property type="match status" value="1"/>
</dbReference>
<evidence type="ECO:0000256" key="3">
    <source>
        <dbReference type="ARBA" id="ARBA00022485"/>
    </source>
</evidence>
<comment type="similarity">
    <text evidence="2 10">Belongs to the complex I 75 kDa subunit family.</text>
</comment>
<dbReference type="Gene3D" id="3.40.50.740">
    <property type="match status" value="1"/>
</dbReference>
<dbReference type="InterPro" id="IPR050123">
    <property type="entry name" value="Prok_molybdopt-oxidoreductase"/>
</dbReference>
<proteinExistence type="inferred from homology"/>
<dbReference type="EC" id="7.1.1.-" evidence="10"/>
<dbReference type="PROSITE" id="PS51257">
    <property type="entry name" value="PROKAR_LIPOPROTEIN"/>
    <property type="match status" value="1"/>
</dbReference>